<sequence>MAAPVFPTLVKPSMETLPESSPLRHMFPETFYPNGNYYSSPFGRVKYWILGPADGKKIVLIHGISTPSFGFKNVAPELVKNGFQVLLYDLYARGYSEAPQVSYDPNLYITQLALLLQYIHWSNVNVVGMSMGGAVAAAFSAMFPHLVDEGVVFLAAAGMMVLPKPKQIQNQDPVAALNAQSTIDVTNQIRDLQTANLPGYQEAITSSLKGGIITGVHWAYETLGKTTDKRFLIFHGTADPTVPYGEALKIKELIPQAELVSITGAGHALVIEEGVWEDMTKKIITFFA</sequence>
<accession>A0A4S4KUF1</accession>
<comment type="caution">
    <text evidence="2">The sequence shown here is derived from an EMBL/GenBank/DDBJ whole genome shotgun (WGS) entry which is preliminary data.</text>
</comment>
<name>A0A4S4KUF1_9APHY</name>
<dbReference type="PANTHER" id="PTHR43433:SF5">
    <property type="entry name" value="AB HYDROLASE-1 DOMAIN-CONTAINING PROTEIN"/>
    <property type="match status" value="1"/>
</dbReference>
<evidence type="ECO:0000313" key="3">
    <source>
        <dbReference type="Proteomes" id="UP000309038"/>
    </source>
</evidence>
<protein>
    <recommendedName>
        <fullName evidence="1">AB hydrolase-1 domain-containing protein</fullName>
    </recommendedName>
</protein>
<dbReference type="InterPro" id="IPR050471">
    <property type="entry name" value="AB_hydrolase"/>
</dbReference>
<reference evidence="2 3" key="1">
    <citation type="submission" date="2019-02" db="EMBL/GenBank/DDBJ databases">
        <title>Genome sequencing of the rare red list fungi Phlebia centrifuga.</title>
        <authorList>
            <person name="Buettner E."/>
            <person name="Kellner H."/>
        </authorList>
    </citation>
    <scope>NUCLEOTIDE SEQUENCE [LARGE SCALE GENOMIC DNA]</scope>
    <source>
        <strain evidence="2 3">DSM 108282</strain>
    </source>
</reference>
<dbReference type="Proteomes" id="UP000309038">
    <property type="component" value="Unassembled WGS sequence"/>
</dbReference>
<dbReference type="PANTHER" id="PTHR43433">
    <property type="entry name" value="HYDROLASE, ALPHA/BETA FOLD FAMILY PROTEIN"/>
    <property type="match status" value="1"/>
</dbReference>
<feature type="domain" description="AB hydrolase-1" evidence="1">
    <location>
        <begin position="58"/>
        <end position="273"/>
    </location>
</feature>
<dbReference type="PRINTS" id="PR00111">
    <property type="entry name" value="ABHYDROLASE"/>
</dbReference>
<dbReference type="AlphaFoldDB" id="A0A4S4KUF1"/>
<dbReference type="SUPFAM" id="SSF53474">
    <property type="entry name" value="alpha/beta-Hydrolases"/>
    <property type="match status" value="1"/>
</dbReference>
<gene>
    <name evidence="2" type="ORF">EW026_g583</name>
</gene>
<dbReference type="InterPro" id="IPR000073">
    <property type="entry name" value="AB_hydrolase_1"/>
</dbReference>
<keyword evidence="3" id="KW-1185">Reference proteome</keyword>
<evidence type="ECO:0000313" key="2">
    <source>
        <dbReference type="EMBL" id="THH02304.1"/>
    </source>
</evidence>
<proteinExistence type="predicted"/>
<dbReference type="Gene3D" id="3.40.50.1820">
    <property type="entry name" value="alpha/beta hydrolase"/>
    <property type="match status" value="1"/>
</dbReference>
<dbReference type="Pfam" id="PF00561">
    <property type="entry name" value="Abhydrolase_1"/>
    <property type="match status" value="1"/>
</dbReference>
<dbReference type="EMBL" id="SGPJ01000008">
    <property type="protein sequence ID" value="THH02304.1"/>
    <property type="molecule type" value="Genomic_DNA"/>
</dbReference>
<organism evidence="2 3">
    <name type="scientific">Hermanssonia centrifuga</name>
    <dbReference type="NCBI Taxonomy" id="98765"/>
    <lineage>
        <taxon>Eukaryota</taxon>
        <taxon>Fungi</taxon>
        <taxon>Dikarya</taxon>
        <taxon>Basidiomycota</taxon>
        <taxon>Agaricomycotina</taxon>
        <taxon>Agaricomycetes</taxon>
        <taxon>Polyporales</taxon>
        <taxon>Meruliaceae</taxon>
        <taxon>Hermanssonia</taxon>
    </lineage>
</organism>
<evidence type="ECO:0000259" key="1">
    <source>
        <dbReference type="Pfam" id="PF00561"/>
    </source>
</evidence>
<dbReference type="InterPro" id="IPR029058">
    <property type="entry name" value="AB_hydrolase_fold"/>
</dbReference>